<evidence type="ECO:0000313" key="3">
    <source>
        <dbReference type="Proteomes" id="UP000464214"/>
    </source>
</evidence>
<evidence type="ECO:0000256" key="1">
    <source>
        <dbReference type="SAM" id="Phobius"/>
    </source>
</evidence>
<feature type="transmembrane region" description="Helical" evidence="1">
    <location>
        <begin position="28"/>
        <end position="47"/>
    </location>
</feature>
<evidence type="ECO:0000313" key="2">
    <source>
        <dbReference type="EMBL" id="QHL89133.1"/>
    </source>
</evidence>
<dbReference type="Proteomes" id="UP000464214">
    <property type="component" value="Chromosome"/>
</dbReference>
<dbReference type="AlphaFoldDB" id="A0A6P1P422"/>
<proteinExistence type="predicted"/>
<gene>
    <name evidence="2" type="ORF">GU926_17530</name>
</gene>
<dbReference type="RefSeq" id="WP_160694195.1">
    <property type="nucleotide sequence ID" value="NZ_CP047897.1"/>
</dbReference>
<keyword evidence="1" id="KW-0472">Membrane</keyword>
<keyword evidence="1" id="KW-0812">Transmembrane</keyword>
<feature type="transmembrane region" description="Helical" evidence="1">
    <location>
        <begin position="68"/>
        <end position="93"/>
    </location>
</feature>
<dbReference type="KEGG" id="nib:GU926_17530"/>
<keyword evidence="1" id="KW-1133">Transmembrane helix</keyword>
<keyword evidence="3" id="KW-1185">Reference proteome</keyword>
<sequence>MMLLLICSPYLLVPLGMAVLEAKNCLPWKALSWIIPLVLLFSYPFLFAQVQSLSTPQQADYQCGMPEFAFITVCLFLCLPASLLWQTVFSFFFGLRPTSTRQA</sequence>
<accession>A0A6P1P422</accession>
<organism evidence="2 3">
    <name type="scientific">Nibribacter ruber</name>
    <dbReference type="NCBI Taxonomy" id="2698458"/>
    <lineage>
        <taxon>Bacteria</taxon>
        <taxon>Pseudomonadati</taxon>
        <taxon>Bacteroidota</taxon>
        <taxon>Cytophagia</taxon>
        <taxon>Cytophagales</taxon>
        <taxon>Hymenobacteraceae</taxon>
        <taxon>Nibribacter</taxon>
    </lineage>
</organism>
<dbReference type="EMBL" id="CP047897">
    <property type="protein sequence ID" value="QHL89133.1"/>
    <property type="molecule type" value="Genomic_DNA"/>
</dbReference>
<protein>
    <submittedName>
        <fullName evidence="2">Uncharacterized protein</fullName>
    </submittedName>
</protein>
<name>A0A6P1P422_9BACT</name>
<reference evidence="2 3" key="1">
    <citation type="submission" date="2020-01" db="EMBL/GenBank/DDBJ databases">
        <authorList>
            <person name="Kim M."/>
        </authorList>
    </citation>
    <scope>NUCLEOTIDE SEQUENCE [LARGE SCALE GENOMIC DNA]</scope>
    <source>
        <strain evidence="2 3">BT10</strain>
    </source>
</reference>